<dbReference type="PANTHER" id="PTHR42812">
    <property type="entry name" value="BETA-XYLOSIDASE"/>
    <property type="match status" value="1"/>
</dbReference>
<dbReference type="PANTHER" id="PTHR42812:SF5">
    <property type="entry name" value="ENDO-ARABINASE"/>
    <property type="match status" value="1"/>
</dbReference>
<dbReference type="CDD" id="cd08999">
    <property type="entry name" value="GH43_ABN-like"/>
    <property type="match status" value="1"/>
</dbReference>
<dbReference type="InterPro" id="IPR006710">
    <property type="entry name" value="Glyco_hydro_43"/>
</dbReference>
<dbReference type="Proteomes" id="UP000572817">
    <property type="component" value="Unassembled WGS sequence"/>
</dbReference>
<dbReference type="GO" id="GO:0005975">
    <property type="term" value="P:carbohydrate metabolic process"/>
    <property type="evidence" value="ECO:0007669"/>
    <property type="project" value="InterPro"/>
</dbReference>
<feature type="active site" description="Proton acceptor" evidence="4">
    <location>
        <position position="66"/>
    </location>
</feature>
<dbReference type="AlphaFoldDB" id="A0A8H4MXC9"/>
<evidence type="ECO:0000256" key="7">
    <source>
        <dbReference type="SAM" id="SignalP"/>
    </source>
</evidence>
<dbReference type="InterPro" id="IPR023296">
    <property type="entry name" value="Glyco_hydro_beta-prop_sf"/>
</dbReference>
<keyword evidence="7" id="KW-0732">Signal</keyword>
<evidence type="ECO:0000313" key="8">
    <source>
        <dbReference type="EMBL" id="KAF4302469.1"/>
    </source>
</evidence>
<proteinExistence type="inferred from homology"/>
<protein>
    <submittedName>
        <fullName evidence="8">Glycoside hydrolase family 43 protein</fullName>
    </submittedName>
</protein>
<comment type="caution">
    <text evidence="8">The sequence shown here is derived from an EMBL/GenBank/DDBJ whole genome shotgun (WGS) entry which is preliminary data.</text>
</comment>
<dbReference type="GO" id="GO:0004553">
    <property type="term" value="F:hydrolase activity, hydrolyzing O-glycosyl compounds"/>
    <property type="evidence" value="ECO:0007669"/>
    <property type="project" value="InterPro"/>
</dbReference>
<evidence type="ECO:0000256" key="4">
    <source>
        <dbReference type="PIRSR" id="PIRSR606710-1"/>
    </source>
</evidence>
<evidence type="ECO:0000256" key="5">
    <source>
        <dbReference type="PIRSR" id="PIRSR606710-2"/>
    </source>
</evidence>
<reference evidence="8" key="1">
    <citation type="submission" date="2020-04" db="EMBL/GenBank/DDBJ databases">
        <title>Genome Assembly and Annotation of Botryosphaeria dothidea sdau 11-99, a Latent Pathogen of Apple Fruit Ring Rot in China.</title>
        <authorList>
            <person name="Yu C."/>
            <person name="Diao Y."/>
            <person name="Lu Q."/>
            <person name="Zhao J."/>
            <person name="Cui S."/>
            <person name="Peng C."/>
            <person name="He B."/>
            <person name="Liu H."/>
        </authorList>
    </citation>
    <scope>NUCLEOTIDE SEQUENCE [LARGE SCALE GENOMIC DNA]</scope>
    <source>
        <strain evidence="8">Sdau11-99</strain>
    </source>
</reference>
<feature type="site" description="Important for catalytic activity, responsible for pKa modulation of the active site Glu and correct orientation of both the proton donor and substrate" evidence="5">
    <location>
        <position position="181"/>
    </location>
</feature>
<feature type="chain" id="PRO_5034273511" evidence="7">
    <location>
        <begin position="22"/>
        <end position="354"/>
    </location>
</feature>
<keyword evidence="3 6" id="KW-0326">Glycosidase</keyword>
<dbReference type="Gene3D" id="2.115.10.20">
    <property type="entry name" value="Glycosyl hydrolase domain, family 43"/>
    <property type="match status" value="1"/>
</dbReference>
<evidence type="ECO:0000313" key="9">
    <source>
        <dbReference type="Proteomes" id="UP000572817"/>
    </source>
</evidence>
<keyword evidence="2 6" id="KW-0378">Hydrolase</keyword>
<organism evidence="8 9">
    <name type="scientific">Botryosphaeria dothidea</name>
    <dbReference type="NCBI Taxonomy" id="55169"/>
    <lineage>
        <taxon>Eukaryota</taxon>
        <taxon>Fungi</taxon>
        <taxon>Dikarya</taxon>
        <taxon>Ascomycota</taxon>
        <taxon>Pezizomycotina</taxon>
        <taxon>Dothideomycetes</taxon>
        <taxon>Dothideomycetes incertae sedis</taxon>
        <taxon>Botryosphaeriales</taxon>
        <taxon>Botryosphaeriaceae</taxon>
        <taxon>Botryosphaeria</taxon>
    </lineage>
</organism>
<name>A0A8H4MXC9_9PEZI</name>
<comment type="similarity">
    <text evidence="1 6">Belongs to the glycosyl hydrolase 43 family.</text>
</comment>
<evidence type="ECO:0000256" key="6">
    <source>
        <dbReference type="RuleBase" id="RU361187"/>
    </source>
</evidence>
<evidence type="ECO:0000256" key="2">
    <source>
        <dbReference type="ARBA" id="ARBA00022801"/>
    </source>
</evidence>
<keyword evidence="9" id="KW-1185">Reference proteome</keyword>
<dbReference type="Pfam" id="PF04616">
    <property type="entry name" value="Glyco_hydro_43"/>
    <property type="match status" value="1"/>
</dbReference>
<sequence length="354" mass="37350">MVNTHFLIPAVLTALALSALAGPAAPVANNAKISAAKAKSTPPPKIVSQPVNTFKVKKVIDADFADPAFAIFDGIWYAYATTGNGVNAQVATSKDGQNWSLLRKHETLPNPGKWADQKYPGIWAPDVVQAGNGKYVMYYSAKIPKLKSHCIGAAVADKPIGPFIAQSTPFACPSAQGGAIDPSGFKDPAADGKRYVVYKVDGNNIGKGGNCNNGVTPIVPTPLLLQQVDLRDGFTKIGGPVKILDRGTEDGPLVEAPSLTRTADGKYVLFYSSNCYAGSKYDIAYAWADKVTGPYTKVARFAITGMAGLYSPGGADISPDGKTMVFHASNGKGERGMFTAQLAFDSKRRLVSTV</sequence>
<feature type="signal peptide" evidence="7">
    <location>
        <begin position="1"/>
        <end position="21"/>
    </location>
</feature>
<dbReference type="SUPFAM" id="SSF75005">
    <property type="entry name" value="Arabinanase/levansucrase/invertase"/>
    <property type="match status" value="1"/>
</dbReference>
<dbReference type="EMBL" id="WWBZ02000073">
    <property type="protein sequence ID" value="KAF4302469.1"/>
    <property type="molecule type" value="Genomic_DNA"/>
</dbReference>
<gene>
    <name evidence="8" type="ORF">GTA08_BOTSDO09846</name>
</gene>
<dbReference type="InterPro" id="IPR051795">
    <property type="entry name" value="Glycosyl_Hydrlase_43"/>
</dbReference>
<dbReference type="OrthoDB" id="3879658at2759"/>
<feature type="active site" description="Proton donor" evidence="4">
    <location>
        <position position="255"/>
    </location>
</feature>
<accession>A0A8H4MXC9</accession>
<evidence type="ECO:0000256" key="1">
    <source>
        <dbReference type="ARBA" id="ARBA00009865"/>
    </source>
</evidence>
<evidence type="ECO:0000256" key="3">
    <source>
        <dbReference type="ARBA" id="ARBA00023295"/>
    </source>
</evidence>